<dbReference type="AlphaFoldDB" id="A0A562VBD0"/>
<evidence type="ECO:0000313" key="2">
    <source>
        <dbReference type="EMBL" id="TWJ15196.1"/>
    </source>
</evidence>
<dbReference type="OrthoDB" id="8480367at2"/>
<feature type="region of interest" description="Disordered" evidence="1">
    <location>
        <begin position="1"/>
        <end position="48"/>
    </location>
</feature>
<gene>
    <name evidence="2" type="ORF">LX16_0896</name>
</gene>
<dbReference type="Proteomes" id="UP000321617">
    <property type="component" value="Unassembled WGS sequence"/>
</dbReference>
<comment type="caution">
    <text evidence="2">The sequence shown here is derived from an EMBL/GenBank/DDBJ whole genome shotgun (WGS) entry which is preliminary data.</text>
</comment>
<name>A0A562VBD0_9ACTN</name>
<sequence length="246" mass="26182">MTVFGRRRRRGDKTEIDADVTGDSGETGADAADVTRGPYDSADAPDDEVRRLDLGSMRVPTPPGVEARMQTDDKGNVRQVTLIHGESAVQIGVFAAPRTEEIWDEVREEIAGSVAKQGGRTEEIDGDYGVELLVRSSGQQGDTAARFVGIDGPRWFVRAVFQGRMATDPTASDLLDDCVRGVVVERGNQAMPVLEGLPLKLPAGMAEQAKAKLAANRATASTTATGTGGINGAAPEKRPSPRPKKR</sequence>
<accession>A0A562VBD0</accession>
<feature type="region of interest" description="Disordered" evidence="1">
    <location>
        <begin position="214"/>
        <end position="246"/>
    </location>
</feature>
<evidence type="ECO:0000256" key="1">
    <source>
        <dbReference type="SAM" id="MobiDB-lite"/>
    </source>
</evidence>
<feature type="compositionally biased region" description="Low complexity" evidence="1">
    <location>
        <begin position="214"/>
        <end position="225"/>
    </location>
</feature>
<proteinExistence type="predicted"/>
<dbReference type="InterPro" id="IPR022183">
    <property type="entry name" value="DUF3710"/>
</dbReference>
<dbReference type="RefSeq" id="WP_147133499.1">
    <property type="nucleotide sequence ID" value="NZ_VLLL01000005.1"/>
</dbReference>
<keyword evidence="3" id="KW-1185">Reference proteome</keyword>
<dbReference type="EMBL" id="VLLL01000005">
    <property type="protein sequence ID" value="TWJ15196.1"/>
    <property type="molecule type" value="Genomic_DNA"/>
</dbReference>
<feature type="compositionally biased region" description="Basic residues" evidence="1">
    <location>
        <begin position="1"/>
        <end position="11"/>
    </location>
</feature>
<evidence type="ECO:0000313" key="3">
    <source>
        <dbReference type="Proteomes" id="UP000321617"/>
    </source>
</evidence>
<reference evidence="2 3" key="1">
    <citation type="journal article" date="2013" name="Stand. Genomic Sci.">
        <title>Genomic Encyclopedia of Type Strains, Phase I: The one thousand microbial genomes (KMG-I) project.</title>
        <authorList>
            <person name="Kyrpides N.C."/>
            <person name="Woyke T."/>
            <person name="Eisen J.A."/>
            <person name="Garrity G."/>
            <person name="Lilburn T.G."/>
            <person name="Beck B.J."/>
            <person name="Whitman W.B."/>
            <person name="Hugenholtz P."/>
            <person name="Klenk H.P."/>
        </authorList>
    </citation>
    <scope>NUCLEOTIDE SEQUENCE [LARGE SCALE GENOMIC DNA]</scope>
    <source>
        <strain evidence="2 3">DSM 45044</strain>
    </source>
</reference>
<dbReference type="Pfam" id="PF12502">
    <property type="entry name" value="DUF3710"/>
    <property type="match status" value="1"/>
</dbReference>
<protein>
    <submittedName>
        <fullName evidence="2">Uncharacterized protein DUF3710</fullName>
    </submittedName>
</protein>
<organism evidence="2 3">
    <name type="scientific">Stackebrandtia albiflava</name>
    <dbReference type="NCBI Taxonomy" id="406432"/>
    <lineage>
        <taxon>Bacteria</taxon>
        <taxon>Bacillati</taxon>
        <taxon>Actinomycetota</taxon>
        <taxon>Actinomycetes</taxon>
        <taxon>Glycomycetales</taxon>
        <taxon>Glycomycetaceae</taxon>
        <taxon>Stackebrandtia</taxon>
    </lineage>
</organism>